<keyword evidence="1" id="KW-0812">Transmembrane</keyword>
<sequence>MRKDSVLSISAHYLKQTLISTVSLVVFLFVLGLPVVVFSSGVPEFFSYVVLGIVGWSIYFGQELAVWRMHTPPEERENTSDEGLLTKLSYLLYFNAVLFTTIVFANTAYIAGSGPGALIIALLYPIYETETAYHSLPISLGGLASFTLLVTSRLLKGLGKTTNEIDWEALKLDQSLLNIFQTLIDDLRPRPR</sequence>
<evidence type="ECO:0000313" key="3">
    <source>
        <dbReference type="Proteomes" id="UP000705823"/>
    </source>
</evidence>
<reference evidence="2" key="1">
    <citation type="submission" date="2019-02" db="EMBL/GenBank/DDBJ databases">
        <title>Halonotius sp. a new haloarchaeum isolated from saline soil.</title>
        <authorList>
            <person name="Duran-Viseras A."/>
            <person name="Sanchez-Porro C."/>
            <person name="Ventosa A."/>
        </authorList>
    </citation>
    <scope>NUCLEOTIDE SEQUENCE</scope>
    <source>
        <strain evidence="2">F15B</strain>
    </source>
</reference>
<name>A0A8J8PAS2_9EURY</name>
<dbReference type="RefSeq" id="WP_142979987.1">
    <property type="nucleotide sequence ID" value="NZ_RKLU01000004.1"/>
</dbReference>
<evidence type="ECO:0000256" key="1">
    <source>
        <dbReference type="SAM" id="Phobius"/>
    </source>
</evidence>
<dbReference type="Proteomes" id="UP000705823">
    <property type="component" value="Unassembled WGS sequence"/>
</dbReference>
<dbReference type="EMBL" id="RKLU01000004">
    <property type="protein sequence ID" value="TQQ79795.1"/>
    <property type="molecule type" value="Genomic_DNA"/>
</dbReference>
<feature type="transmembrane region" description="Helical" evidence="1">
    <location>
        <begin position="88"/>
        <end position="111"/>
    </location>
</feature>
<gene>
    <name evidence="2" type="ORF">EGH24_09875</name>
</gene>
<evidence type="ECO:0000313" key="2">
    <source>
        <dbReference type="EMBL" id="TQQ79795.1"/>
    </source>
</evidence>
<accession>A0A8J8PAS2</accession>
<proteinExistence type="predicted"/>
<keyword evidence="1" id="KW-1133">Transmembrane helix</keyword>
<dbReference type="AlphaFoldDB" id="A0A8J8PAS2"/>
<feature type="transmembrane region" description="Helical" evidence="1">
    <location>
        <begin position="21"/>
        <end position="39"/>
    </location>
</feature>
<organism evidence="2 3">
    <name type="scientific">Halonotius terrestris</name>
    <dbReference type="NCBI Taxonomy" id="2487750"/>
    <lineage>
        <taxon>Archaea</taxon>
        <taxon>Methanobacteriati</taxon>
        <taxon>Methanobacteriota</taxon>
        <taxon>Stenosarchaea group</taxon>
        <taxon>Halobacteria</taxon>
        <taxon>Halobacteriales</taxon>
        <taxon>Haloferacaceae</taxon>
        <taxon>Halonotius</taxon>
    </lineage>
</organism>
<protein>
    <submittedName>
        <fullName evidence="2">Uncharacterized protein</fullName>
    </submittedName>
</protein>
<keyword evidence="3" id="KW-1185">Reference proteome</keyword>
<keyword evidence="1" id="KW-0472">Membrane</keyword>
<feature type="transmembrane region" description="Helical" evidence="1">
    <location>
        <begin position="45"/>
        <end position="67"/>
    </location>
</feature>
<feature type="transmembrane region" description="Helical" evidence="1">
    <location>
        <begin position="131"/>
        <end position="150"/>
    </location>
</feature>
<comment type="caution">
    <text evidence="2">The sequence shown here is derived from an EMBL/GenBank/DDBJ whole genome shotgun (WGS) entry which is preliminary data.</text>
</comment>